<dbReference type="CDD" id="cd17242">
    <property type="entry name" value="MobM_relaxase"/>
    <property type="match status" value="1"/>
</dbReference>
<dbReference type="Proteomes" id="UP000715781">
    <property type="component" value="Unassembled WGS sequence"/>
</dbReference>
<accession>A0A951Q3A7</accession>
<organism evidence="4 5">
    <name type="scientific">Mojavia pulchra JT2-VF2</name>
    <dbReference type="NCBI Taxonomy" id="287848"/>
    <lineage>
        <taxon>Bacteria</taxon>
        <taxon>Bacillati</taxon>
        <taxon>Cyanobacteriota</taxon>
        <taxon>Cyanophyceae</taxon>
        <taxon>Nostocales</taxon>
        <taxon>Nostocaceae</taxon>
    </lineage>
</organism>
<dbReference type="Pfam" id="PF13155">
    <property type="entry name" value="Toprim_2"/>
    <property type="match status" value="1"/>
</dbReference>
<gene>
    <name evidence="4" type="ORF">KME32_28300</name>
</gene>
<dbReference type="GO" id="GO:0003677">
    <property type="term" value="F:DNA binding"/>
    <property type="evidence" value="ECO:0007669"/>
    <property type="project" value="InterPro"/>
</dbReference>
<dbReference type="Gene3D" id="3.30.930.30">
    <property type="match status" value="1"/>
</dbReference>
<evidence type="ECO:0000313" key="5">
    <source>
        <dbReference type="Proteomes" id="UP000715781"/>
    </source>
</evidence>
<reference evidence="4" key="2">
    <citation type="journal article" date="2022" name="Microbiol. Resour. Announc.">
        <title>Metagenome Sequencing to Explore Phylogenomics of Terrestrial Cyanobacteria.</title>
        <authorList>
            <person name="Ward R.D."/>
            <person name="Stajich J.E."/>
            <person name="Johansen J.R."/>
            <person name="Huntemann M."/>
            <person name="Clum A."/>
            <person name="Foster B."/>
            <person name="Foster B."/>
            <person name="Roux S."/>
            <person name="Palaniappan K."/>
            <person name="Varghese N."/>
            <person name="Mukherjee S."/>
            <person name="Reddy T.B.K."/>
            <person name="Daum C."/>
            <person name="Copeland A."/>
            <person name="Chen I.A."/>
            <person name="Ivanova N.N."/>
            <person name="Kyrpides N.C."/>
            <person name="Shapiro N."/>
            <person name="Eloe-Fadrosh E.A."/>
            <person name="Pietrasiak N."/>
        </authorList>
    </citation>
    <scope>NUCLEOTIDE SEQUENCE</scope>
    <source>
        <strain evidence="4">JT2-VF2</strain>
    </source>
</reference>
<evidence type="ECO:0000256" key="2">
    <source>
        <dbReference type="SAM" id="MobiDB-lite"/>
    </source>
</evidence>
<dbReference type="Pfam" id="PF13154">
    <property type="entry name" value="DUF3991"/>
    <property type="match status" value="1"/>
</dbReference>
<evidence type="ECO:0000259" key="3">
    <source>
        <dbReference type="Pfam" id="PF13154"/>
    </source>
</evidence>
<dbReference type="InterPro" id="IPR001668">
    <property type="entry name" value="Mob_Pre"/>
</dbReference>
<dbReference type="InterPro" id="IPR025054">
    <property type="entry name" value="DUF3991"/>
</dbReference>
<name>A0A951Q3A7_9NOST</name>
<sequence length="612" mass="69713">MSPLTILRIEKLKTFGNVAGSDDHVTRNRETPNADPTKNNRRLIGTEDSRSLEEIVKEKISTLPHRPRKDAVLCTEMFLSASPLYFRPHDPSQSGHWSDERMQQWASASRDWLLENYGSLCVRAELHLDESTPHIHAYIVPLNDKTGRVSHDAMFGGRGGQGRKKLSLLQDSYAEALAPLGIERGVKGSKATHTKVKEYYQAVNSEPFTAVWENYQLAPTPFESARTYIARIQQHENFQAINHQLADRAFMLERLSRAEQRAFYSSKQRQRLEKRVQLLESQTQQLRDLPLEDVAWELGLHHDLERWKGHGHIINIDGSKFYDFSPEQQKGGGGAIDLVMHVNNCNFRQAIAWLHDRFGEAGAEKAAIAHARKATALIIQTEPRPQFQLPVENQAHWPAVERYLTQNRGIPQDFVQLLHSKGLVYADEQQNAVFVMRNLDLQPNGAFLRGTRREVGAAAVAELNFGGENNTFKGYQKGTTRRNGWFHFHWGGQRDATVEKVVLLKSPIDAISFAMLEYQVRGDVPPKRTLYMAVDSPNSLPVEQLRQIPNVQVAFDPDQAGEVAARALMELLPQAKRLKCKAVDWNQQLLDYGRQLRQQHQQQQHEEDDLSL</sequence>
<evidence type="ECO:0000256" key="1">
    <source>
        <dbReference type="ARBA" id="ARBA00010657"/>
    </source>
</evidence>
<feature type="domain" description="DUF3991" evidence="3">
    <location>
        <begin position="402"/>
        <end position="492"/>
    </location>
</feature>
<feature type="region of interest" description="Disordered" evidence="2">
    <location>
        <begin position="18"/>
        <end position="43"/>
    </location>
</feature>
<dbReference type="Gene3D" id="3.40.1360.10">
    <property type="match status" value="1"/>
</dbReference>
<reference evidence="4" key="1">
    <citation type="submission" date="2021-05" db="EMBL/GenBank/DDBJ databases">
        <authorList>
            <person name="Pietrasiak N."/>
            <person name="Ward R."/>
            <person name="Stajich J.E."/>
            <person name="Kurbessoian T."/>
        </authorList>
    </citation>
    <scope>NUCLEOTIDE SEQUENCE</scope>
    <source>
        <strain evidence="4">JT2-VF2</strain>
    </source>
</reference>
<dbReference type="AlphaFoldDB" id="A0A951Q3A7"/>
<dbReference type="EMBL" id="JAHHHN010000028">
    <property type="protein sequence ID" value="MBW4564940.1"/>
    <property type="molecule type" value="Genomic_DNA"/>
</dbReference>
<protein>
    <submittedName>
        <fullName evidence="4">Plasmid recombination protein</fullName>
    </submittedName>
</protein>
<dbReference type="GO" id="GO:0006310">
    <property type="term" value="P:DNA recombination"/>
    <property type="evidence" value="ECO:0007669"/>
    <property type="project" value="InterPro"/>
</dbReference>
<dbReference type="NCBIfam" id="NF041497">
    <property type="entry name" value="MobV"/>
    <property type="match status" value="1"/>
</dbReference>
<comment type="caution">
    <text evidence="4">The sequence shown here is derived from an EMBL/GenBank/DDBJ whole genome shotgun (WGS) entry which is preliminary data.</text>
</comment>
<dbReference type="Pfam" id="PF01076">
    <property type="entry name" value="Mob_Pre"/>
    <property type="match status" value="1"/>
</dbReference>
<feature type="compositionally biased region" description="Basic and acidic residues" evidence="2">
    <location>
        <begin position="21"/>
        <end position="32"/>
    </location>
</feature>
<proteinExistence type="inferred from homology"/>
<evidence type="ECO:0000313" key="4">
    <source>
        <dbReference type="EMBL" id="MBW4564940.1"/>
    </source>
</evidence>
<comment type="similarity">
    <text evidence="1">Belongs to the plasmid mobilization pre family.</text>
</comment>
<dbReference type="SUPFAM" id="SSF57783">
    <property type="entry name" value="Zinc beta-ribbon"/>
    <property type="match status" value="1"/>
</dbReference>